<feature type="signal peptide" evidence="1">
    <location>
        <begin position="1"/>
        <end position="20"/>
    </location>
</feature>
<evidence type="ECO:0000256" key="1">
    <source>
        <dbReference type="SAM" id="SignalP"/>
    </source>
</evidence>
<dbReference type="AlphaFoldDB" id="A0A9Q0BTQ2"/>
<accession>A0A9Q0BTQ2</accession>
<dbReference type="Proteomes" id="UP001059596">
    <property type="component" value="Chromosome 3R"/>
</dbReference>
<feature type="domain" description="Serine protease gd N-terminal" evidence="2">
    <location>
        <begin position="26"/>
        <end position="132"/>
    </location>
</feature>
<reference evidence="3" key="1">
    <citation type="journal article" date="2023" name="Genome Biol. Evol.">
        <title>Long-read-based Genome Assembly of Drosophila gunungcola Reveals Fewer Chemosensory Genes in Flower-breeding Species.</title>
        <authorList>
            <person name="Negi A."/>
            <person name="Liao B.Y."/>
            <person name="Yeh S.D."/>
        </authorList>
    </citation>
    <scope>NUCLEOTIDE SEQUENCE</scope>
    <source>
        <strain evidence="3">Sukarami</strain>
    </source>
</reference>
<feature type="chain" id="PRO_5040379569" description="Serine protease gd N-terminal domain-containing protein" evidence="1">
    <location>
        <begin position="21"/>
        <end position="161"/>
    </location>
</feature>
<dbReference type="OrthoDB" id="7862376at2759"/>
<comment type="caution">
    <text evidence="3">The sequence shown here is derived from an EMBL/GenBank/DDBJ whole genome shotgun (WGS) entry which is preliminary data.</text>
</comment>
<dbReference type="EMBL" id="JAMKOV010000001">
    <property type="protein sequence ID" value="KAI8044357.1"/>
    <property type="molecule type" value="Genomic_DNA"/>
</dbReference>
<organism evidence="3 4">
    <name type="scientific">Drosophila gunungcola</name>
    <name type="common">fruit fly</name>
    <dbReference type="NCBI Taxonomy" id="103775"/>
    <lineage>
        <taxon>Eukaryota</taxon>
        <taxon>Metazoa</taxon>
        <taxon>Ecdysozoa</taxon>
        <taxon>Arthropoda</taxon>
        <taxon>Hexapoda</taxon>
        <taxon>Insecta</taxon>
        <taxon>Pterygota</taxon>
        <taxon>Neoptera</taxon>
        <taxon>Endopterygota</taxon>
        <taxon>Diptera</taxon>
        <taxon>Brachycera</taxon>
        <taxon>Muscomorpha</taxon>
        <taxon>Ephydroidea</taxon>
        <taxon>Drosophilidae</taxon>
        <taxon>Drosophila</taxon>
        <taxon>Sophophora</taxon>
    </lineage>
</organism>
<evidence type="ECO:0000313" key="3">
    <source>
        <dbReference type="EMBL" id="KAI8044357.1"/>
    </source>
</evidence>
<gene>
    <name evidence="3" type="ORF">M5D96_000513</name>
</gene>
<protein>
    <recommendedName>
        <fullName evidence="2">Serine protease gd N-terminal domain-containing protein</fullName>
    </recommendedName>
</protein>
<keyword evidence="4" id="KW-1185">Reference proteome</keyword>
<proteinExistence type="predicted"/>
<keyword evidence="1" id="KW-0732">Signal</keyword>
<dbReference type="Pfam" id="PF16030">
    <property type="entry name" value="GD_N"/>
    <property type="match status" value="1"/>
</dbReference>
<sequence>MSRSIIGLTFLSLCLSPALSVLTPENHCDNHFRYDTEDDGRTQIGIFTAPKLDTFNFRWKATFEVKGSSAMFVTRLQTYPNKDLAVINLLNGEPAQAFLRFININTELPKLHSLFLNGNELCSSPRYPFPKTSVTLNYHMFVNVKEGMNSTTETPIFEDNL</sequence>
<name>A0A9Q0BTQ2_9MUSC</name>
<evidence type="ECO:0000259" key="2">
    <source>
        <dbReference type="Pfam" id="PF16030"/>
    </source>
</evidence>
<evidence type="ECO:0000313" key="4">
    <source>
        <dbReference type="Proteomes" id="UP001059596"/>
    </source>
</evidence>
<dbReference type="InterPro" id="IPR031986">
    <property type="entry name" value="GD_N"/>
</dbReference>